<evidence type="ECO:0000313" key="3">
    <source>
        <dbReference type="Proteomes" id="UP000001861"/>
    </source>
</evidence>
<dbReference type="Proteomes" id="UP000001861">
    <property type="component" value="Unassembled WGS sequence"/>
</dbReference>
<dbReference type="GeneID" id="9379058"/>
<keyword evidence="3" id="KW-1185">Reference proteome</keyword>
<evidence type="ECO:0000256" key="1">
    <source>
        <dbReference type="SAM" id="MobiDB-lite"/>
    </source>
</evidence>
<reference evidence="2 3" key="1">
    <citation type="journal article" date="2010" name="Proc. Natl. Acad. Sci. U.S.A.">
        <title>Insights into evolution of multicellular fungi from the assembled chromosomes of the mushroom Coprinopsis cinerea (Coprinus cinereus).</title>
        <authorList>
            <person name="Stajich J.E."/>
            <person name="Wilke S.K."/>
            <person name="Ahren D."/>
            <person name="Au C.H."/>
            <person name="Birren B.W."/>
            <person name="Borodovsky M."/>
            <person name="Burns C."/>
            <person name="Canback B."/>
            <person name="Casselton L.A."/>
            <person name="Cheng C.K."/>
            <person name="Deng J."/>
            <person name="Dietrich F.S."/>
            <person name="Fargo D.C."/>
            <person name="Farman M.L."/>
            <person name="Gathman A.C."/>
            <person name="Goldberg J."/>
            <person name="Guigo R."/>
            <person name="Hoegger P.J."/>
            <person name="Hooker J.B."/>
            <person name="Huggins A."/>
            <person name="James T.Y."/>
            <person name="Kamada T."/>
            <person name="Kilaru S."/>
            <person name="Kodira C."/>
            <person name="Kues U."/>
            <person name="Kupfer D."/>
            <person name="Kwan H.S."/>
            <person name="Lomsadze A."/>
            <person name="Li W."/>
            <person name="Lilly W.W."/>
            <person name="Ma L.J."/>
            <person name="Mackey A.J."/>
            <person name="Manning G."/>
            <person name="Martin F."/>
            <person name="Muraguchi H."/>
            <person name="Natvig D.O."/>
            <person name="Palmerini H."/>
            <person name="Ramesh M.A."/>
            <person name="Rehmeyer C.J."/>
            <person name="Roe B.A."/>
            <person name="Shenoy N."/>
            <person name="Stanke M."/>
            <person name="Ter-Hovhannisyan V."/>
            <person name="Tunlid A."/>
            <person name="Velagapudi R."/>
            <person name="Vision T.J."/>
            <person name="Zeng Q."/>
            <person name="Zolan M.E."/>
            <person name="Pukkila P.J."/>
        </authorList>
    </citation>
    <scope>NUCLEOTIDE SEQUENCE [LARGE SCALE GENOMIC DNA]</scope>
    <source>
        <strain evidence="3">Okayama-7 / 130 / ATCC MYA-4618 / FGSC 9003</strain>
    </source>
</reference>
<sequence>MYIALPVQGLDELERYGIGIVELDCDQNLLREELMASVGHPTQVQHQSRQGLYKPLCHRCPVRSFFASLVANVPINPLAVGELYRVTSVEAPTKNIERNPPVQDNNDSDDENGDERDIQVHGY</sequence>
<organism evidence="2 3">
    <name type="scientific">Coprinopsis cinerea (strain Okayama-7 / 130 / ATCC MYA-4618 / FGSC 9003)</name>
    <name type="common">Inky cap fungus</name>
    <name type="synonym">Hormographiella aspergillata</name>
    <dbReference type="NCBI Taxonomy" id="240176"/>
    <lineage>
        <taxon>Eukaryota</taxon>
        <taxon>Fungi</taxon>
        <taxon>Dikarya</taxon>
        <taxon>Basidiomycota</taxon>
        <taxon>Agaricomycotina</taxon>
        <taxon>Agaricomycetes</taxon>
        <taxon>Agaricomycetidae</taxon>
        <taxon>Agaricales</taxon>
        <taxon>Agaricineae</taxon>
        <taxon>Psathyrellaceae</taxon>
        <taxon>Coprinopsis</taxon>
    </lineage>
</organism>
<dbReference type="RefSeq" id="XP_002911907.1">
    <property type="nucleotide sequence ID" value="XM_002911861.1"/>
</dbReference>
<feature type="region of interest" description="Disordered" evidence="1">
    <location>
        <begin position="90"/>
        <end position="123"/>
    </location>
</feature>
<dbReference type="HOGENOM" id="CLU_2015152_0_0_1"/>
<dbReference type="KEGG" id="cci:CC1G_13947"/>
<dbReference type="AlphaFoldDB" id="D6RKQ5"/>
<name>D6RKQ5_COPC7</name>
<accession>D6RKQ5</accession>
<gene>
    <name evidence="2" type="ORF">CC1G_13947</name>
</gene>
<proteinExistence type="predicted"/>
<dbReference type="VEuPathDB" id="FungiDB:CC1G_13947"/>
<protein>
    <submittedName>
        <fullName evidence="2">Uncharacterized protein</fullName>
    </submittedName>
</protein>
<dbReference type="InParanoid" id="D6RKQ5"/>
<dbReference type="EMBL" id="AACS02000002">
    <property type="protein sequence ID" value="EFI28413.1"/>
    <property type="molecule type" value="Genomic_DNA"/>
</dbReference>
<comment type="caution">
    <text evidence="2">The sequence shown here is derived from an EMBL/GenBank/DDBJ whole genome shotgun (WGS) entry which is preliminary data.</text>
</comment>
<evidence type="ECO:0000313" key="2">
    <source>
        <dbReference type="EMBL" id="EFI28413.1"/>
    </source>
</evidence>